<feature type="transmembrane region" description="Helical" evidence="3">
    <location>
        <begin position="167"/>
        <end position="188"/>
    </location>
</feature>
<name>A0ABW4XF12_9ACTN</name>
<accession>A0ABW4XF12</accession>
<keyword evidence="3" id="KW-1133">Transmembrane helix</keyword>
<evidence type="ECO:0000313" key="4">
    <source>
        <dbReference type="EMBL" id="MFD2094041.1"/>
    </source>
</evidence>
<keyword evidence="3" id="KW-0812">Transmembrane</keyword>
<evidence type="ECO:0008006" key="6">
    <source>
        <dbReference type="Google" id="ProtNLM"/>
    </source>
</evidence>
<evidence type="ECO:0000256" key="3">
    <source>
        <dbReference type="SAM" id="Phobius"/>
    </source>
</evidence>
<feature type="transmembrane region" description="Helical" evidence="3">
    <location>
        <begin position="125"/>
        <end position="146"/>
    </location>
</feature>
<feature type="transmembrane region" description="Helical" evidence="3">
    <location>
        <begin position="244"/>
        <end position="268"/>
    </location>
</feature>
<sequence>MSTSAHDAMGAWHVDPALLGRYASGTLGGSAAVSVETHVLGCASCRAALVPAVDPARLSALWVEVVDRIDAPRPTPVERLLVRLGVHEATARLIAAAPSLTVSWLGSLGLALLFAVLASDAGDKGLLLFLALAPVLPVAGVAAAYGRGVDPTYDVGAAAPYSTFRLLLLRSSAVLASSLLLIGTGAVLLPVDGWLAAAWLLPSLALTATTLAASTRVQPAVAAGVVVAAWLLAVLTAARSTGSAYAAFGGNAQLACTTLLVLSVLVLVHRGRTAADPQERS</sequence>
<feature type="transmembrane region" description="Helical" evidence="3">
    <location>
        <begin position="220"/>
        <end position="238"/>
    </location>
</feature>
<dbReference type="Gene3D" id="1.10.10.1320">
    <property type="entry name" value="Anti-sigma factor, zinc-finger domain"/>
    <property type="match status" value="1"/>
</dbReference>
<keyword evidence="5" id="KW-1185">Reference proteome</keyword>
<keyword evidence="1" id="KW-0805">Transcription regulation</keyword>
<proteinExistence type="predicted"/>
<dbReference type="Proteomes" id="UP001597402">
    <property type="component" value="Unassembled WGS sequence"/>
</dbReference>
<feature type="transmembrane region" description="Helical" evidence="3">
    <location>
        <begin position="93"/>
        <end position="119"/>
    </location>
</feature>
<comment type="caution">
    <text evidence="4">The sequence shown here is derived from an EMBL/GenBank/DDBJ whole genome shotgun (WGS) entry which is preliminary data.</text>
</comment>
<feature type="transmembrane region" description="Helical" evidence="3">
    <location>
        <begin position="194"/>
        <end position="213"/>
    </location>
</feature>
<keyword evidence="3" id="KW-0472">Membrane</keyword>
<keyword evidence="2" id="KW-0804">Transcription</keyword>
<gene>
    <name evidence="4" type="ORF">ACFSHS_20945</name>
</gene>
<reference evidence="5" key="1">
    <citation type="journal article" date="2019" name="Int. J. Syst. Evol. Microbiol.">
        <title>The Global Catalogue of Microorganisms (GCM) 10K type strain sequencing project: providing services to taxonomists for standard genome sequencing and annotation.</title>
        <authorList>
            <consortium name="The Broad Institute Genomics Platform"/>
            <consortium name="The Broad Institute Genome Sequencing Center for Infectious Disease"/>
            <person name="Wu L."/>
            <person name="Ma J."/>
        </authorList>
    </citation>
    <scope>NUCLEOTIDE SEQUENCE [LARGE SCALE GENOMIC DNA]</scope>
    <source>
        <strain evidence="5">JCM 3338</strain>
    </source>
</reference>
<evidence type="ECO:0000313" key="5">
    <source>
        <dbReference type="Proteomes" id="UP001597402"/>
    </source>
</evidence>
<evidence type="ECO:0000256" key="2">
    <source>
        <dbReference type="ARBA" id="ARBA00023163"/>
    </source>
</evidence>
<evidence type="ECO:0000256" key="1">
    <source>
        <dbReference type="ARBA" id="ARBA00023015"/>
    </source>
</evidence>
<organism evidence="4 5">
    <name type="scientific">Blastococcus deserti</name>
    <dbReference type="NCBI Taxonomy" id="2259033"/>
    <lineage>
        <taxon>Bacteria</taxon>
        <taxon>Bacillati</taxon>
        <taxon>Actinomycetota</taxon>
        <taxon>Actinomycetes</taxon>
        <taxon>Geodermatophilales</taxon>
        <taxon>Geodermatophilaceae</taxon>
        <taxon>Blastococcus</taxon>
    </lineage>
</organism>
<dbReference type="InterPro" id="IPR041916">
    <property type="entry name" value="Anti_sigma_zinc_sf"/>
</dbReference>
<dbReference type="EMBL" id="JBHUHP010000030">
    <property type="protein sequence ID" value="MFD2094041.1"/>
    <property type="molecule type" value="Genomic_DNA"/>
</dbReference>
<dbReference type="RefSeq" id="WP_376880417.1">
    <property type="nucleotide sequence ID" value="NZ_JBHUHP010000030.1"/>
</dbReference>
<protein>
    <recommendedName>
        <fullName evidence="6">Zinc finger protein</fullName>
    </recommendedName>
</protein>